<gene>
    <name evidence="1" type="ORF">G2W53_013927</name>
</gene>
<dbReference type="Proteomes" id="UP000634136">
    <property type="component" value="Unassembled WGS sequence"/>
</dbReference>
<evidence type="ECO:0000313" key="1">
    <source>
        <dbReference type="EMBL" id="KAF7831594.1"/>
    </source>
</evidence>
<dbReference type="AlphaFoldDB" id="A0A834U0I7"/>
<evidence type="ECO:0000313" key="2">
    <source>
        <dbReference type="Proteomes" id="UP000634136"/>
    </source>
</evidence>
<keyword evidence="2" id="KW-1185">Reference proteome</keyword>
<proteinExistence type="predicted"/>
<comment type="caution">
    <text evidence="1">The sequence shown here is derived from an EMBL/GenBank/DDBJ whole genome shotgun (WGS) entry which is preliminary data.</text>
</comment>
<accession>A0A834U0I7</accession>
<reference evidence="1" key="1">
    <citation type="submission" date="2020-09" db="EMBL/GenBank/DDBJ databases">
        <title>Genome-Enabled Discovery of Anthraquinone Biosynthesis in Senna tora.</title>
        <authorList>
            <person name="Kang S.-H."/>
            <person name="Pandey R.P."/>
            <person name="Lee C.-M."/>
            <person name="Sim J.-S."/>
            <person name="Jeong J.-T."/>
            <person name="Choi B.-S."/>
            <person name="Jung M."/>
            <person name="Ginzburg D."/>
            <person name="Zhao K."/>
            <person name="Won S.Y."/>
            <person name="Oh T.-J."/>
            <person name="Yu Y."/>
            <person name="Kim N.-H."/>
            <person name="Lee O.R."/>
            <person name="Lee T.-H."/>
            <person name="Bashyal P."/>
            <person name="Kim T.-S."/>
            <person name="Lee W.-H."/>
            <person name="Kawkins C."/>
            <person name="Kim C.-K."/>
            <person name="Kim J.S."/>
            <person name="Ahn B.O."/>
            <person name="Rhee S.Y."/>
            <person name="Sohng J.K."/>
        </authorList>
    </citation>
    <scope>NUCLEOTIDE SEQUENCE</scope>
    <source>
        <tissue evidence="1">Leaf</tissue>
    </source>
</reference>
<sequence>MKKEGDRKLRDMAVIGEGRILNLFSE</sequence>
<protein>
    <submittedName>
        <fullName evidence="1">Uncharacterized protein</fullName>
    </submittedName>
</protein>
<organism evidence="1 2">
    <name type="scientific">Senna tora</name>
    <dbReference type="NCBI Taxonomy" id="362788"/>
    <lineage>
        <taxon>Eukaryota</taxon>
        <taxon>Viridiplantae</taxon>
        <taxon>Streptophyta</taxon>
        <taxon>Embryophyta</taxon>
        <taxon>Tracheophyta</taxon>
        <taxon>Spermatophyta</taxon>
        <taxon>Magnoliopsida</taxon>
        <taxon>eudicotyledons</taxon>
        <taxon>Gunneridae</taxon>
        <taxon>Pentapetalae</taxon>
        <taxon>rosids</taxon>
        <taxon>fabids</taxon>
        <taxon>Fabales</taxon>
        <taxon>Fabaceae</taxon>
        <taxon>Caesalpinioideae</taxon>
        <taxon>Cassia clade</taxon>
        <taxon>Senna</taxon>
    </lineage>
</organism>
<name>A0A834U0I7_9FABA</name>
<dbReference type="EMBL" id="JAAIUW010000005">
    <property type="protein sequence ID" value="KAF7831594.1"/>
    <property type="molecule type" value="Genomic_DNA"/>
</dbReference>